<evidence type="ECO:0000313" key="7">
    <source>
        <dbReference type="EMBL" id="PIZ71976.1"/>
    </source>
</evidence>
<gene>
    <name evidence="7" type="ORF">COY11_00635</name>
</gene>
<evidence type="ECO:0000256" key="2">
    <source>
        <dbReference type="ARBA" id="ARBA00023002"/>
    </source>
</evidence>
<dbReference type="InterPro" id="IPR006140">
    <property type="entry name" value="D-isomer_DH_NAD-bd"/>
</dbReference>
<dbReference type="FunFam" id="3.40.50.720:FF:000203">
    <property type="entry name" value="D-3-phosphoglycerate dehydrogenase (SerA)"/>
    <property type="match status" value="1"/>
</dbReference>
<dbReference type="InterPro" id="IPR006139">
    <property type="entry name" value="D-isomer_2_OHA_DH_cat_dom"/>
</dbReference>
<dbReference type="InterPro" id="IPR029753">
    <property type="entry name" value="D-isomer_DH_CS"/>
</dbReference>
<dbReference type="SUPFAM" id="SSF51735">
    <property type="entry name" value="NAD(P)-binding Rossmann-fold domains"/>
    <property type="match status" value="1"/>
</dbReference>
<keyword evidence="2 4" id="KW-0560">Oxidoreductase</keyword>
<dbReference type="PANTHER" id="PTHR10996:SF178">
    <property type="entry name" value="2-HYDROXYACID DEHYDROGENASE YGL185C-RELATED"/>
    <property type="match status" value="1"/>
</dbReference>
<proteinExistence type="inferred from homology"/>
<dbReference type="EMBL" id="PFOG01000029">
    <property type="protein sequence ID" value="PIZ71976.1"/>
    <property type="molecule type" value="Genomic_DNA"/>
</dbReference>
<dbReference type="Proteomes" id="UP000229805">
    <property type="component" value="Unassembled WGS sequence"/>
</dbReference>
<feature type="domain" description="D-isomer specific 2-hydroxyacid dehydrogenase catalytic" evidence="5">
    <location>
        <begin position="2"/>
        <end position="283"/>
    </location>
</feature>
<dbReference type="Pfam" id="PF00389">
    <property type="entry name" value="2-Hacid_dh"/>
    <property type="match status" value="1"/>
</dbReference>
<comment type="similarity">
    <text evidence="1 4">Belongs to the D-isomer specific 2-hydroxyacid dehydrogenase family.</text>
</comment>
<comment type="caution">
    <text evidence="7">The sequence shown here is derived from an EMBL/GenBank/DDBJ whole genome shotgun (WGS) entry which is preliminary data.</text>
</comment>
<accession>A0A2M7UKW7</accession>
<evidence type="ECO:0000259" key="6">
    <source>
        <dbReference type="Pfam" id="PF02826"/>
    </source>
</evidence>
<name>A0A2M7UKW7_9BACT</name>
<evidence type="ECO:0000256" key="3">
    <source>
        <dbReference type="ARBA" id="ARBA00023027"/>
    </source>
</evidence>
<reference evidence="8" key="1">
    <citation type="submission" date="2017-09" db="EMBL/GenBank/DDBJ databases">
        <title>Depth-based differentiation of microbial function through sediment-hosted aquifers and enrichment of novel symbionts in the deep terrestrial subsurface.</title>
        <authorList>
            <person name="Probst A.J."/>
            <person name="Ladd B."/>
            <person name="Jarett J.K."/>
            <person name="Geller-Mcgrath D.E."/>
            <person name="Sieber C.M.K."/>
            <person name="Emerson J.B."/>
            <person name="Anantharaman K."/>
            <person name="Thomas B.C."/>
            <person name="Malmstrom R."/>
            <person name="Stieglmeier M."/>
            <person name="Klingl A."/>
            <person name="Woyke T."/>
            <person name="Ryan C.M."/>
            <person name="Banfield J.F."/>
        </authorList>
    </citation>
    <scope>NUCLEOTIDE SEQUENCE [LARGE SCALE GENOMIC DNA]</scope>
</reference>
<evidence type="ECO:0000256" key="1">
    <source>
        <dbReference type="ARBA" id="ARBA00005854"/>
    </source>
</evidence>
<dbReference type="AlphaFoldDB" id="A0A2M7UKW7"/>
<feature type="non-terminal residue" evidence="7">
    <location>
        <position position="1"/>
    </location>
</feature>
<keyword evidence="3" id="KW-0520">NAD</keyword>
<dbReference type="PROSITE" id="PS00671">
    <property type="entry name" value="D_2_HYDROXYACID_DH_3"/>
    <property type="match status" value="1"/>
</dbReference>
<dbReference type="GO" id="GO:0016618">
    <property type="term" value="F:hydroxypyruvate reductase [NAD(P)H] activity"/>
    <property type="evidence" value="ECO:0007669"/>
    <property type="project" value="TreeGrafter"/>
</dbReference>
<dbReference type="CDD" id="cd05301">
    <property type="entry name" value="GDH"/>
    <property type="match status" value="1"/>
</dbReference>
<dbReference type="PROSITE" id="PS00670">
    <property type="entry name" value="D_2_HYDROXYACID_DH_2"/>
    <property type="match status" value="1"/>
</dbReference>
<organism evidence="7 8">
    <name type="scientific">Candidatus Portnoybacteria bacterium CG_4_10_14_0_2_um_filter_44_20</name>
    <dbReference type="NCBI Taxonomy" id="1974799"/>
    <lineage>
        <taxon>Bacteria</taxon>
        <taxon>Candidatus Portnoyibacteriota</taxon>
    </lineage>
</organism>
<dbReference type="InterPro" id="IPR050223">
    <property type="entry name" value="D-isomer_2-hydroxyacid_DH"/>
</dbReference>
<feature type="domain" description="D-isomer specific 2-hydroxyacid dehydrogenase NAD-binding" evidence="6">
    <location>
        <begin position="73"/>
        <end position="251"/>
    </location>
</feature>
<dbReference type="GO" id="GO:0005829">
    <property type="term" value="C:cytosol"/>
    <property type="evidence" value="ECO:0007669"/>
    <property type="project" value="TreeGrafter"/>
</dbReference>
<dbReference type="InterPro" id="IPR036291">
    <property type="entry name" value="NAD(P)-bd_dom_sf"/>
</dbReference>
<dbReference type="GO" id="GO:0030267">
    <property type="term" value="F:glyoxylate reductase (NADPH) activity"/>
    <property type="evidence" value="ECO:0007669"/>
    <property type="project" value="TreeGrafter"/>
</dbReference>
<evidence type="ECO:0000259" key="5">
    <source>
        <dbReference type="Pfam" id="PF00389"/>
    </source>
</evidence>
<dbReference type="PANTHER" id="PTHR10996">
    <property type="entry name" value="2-HYDROXYACID DEHYDROGENASE-RELATED"/>
    <property type="match status" value="1"/>
</dbReference>
<evidence type="ECO:0000256" key="4">
    <source>
        <dbReference type="RuleBase" id="RU003719"/>
    </source>
</evidence>
<dbReference type="Pfam" id="PF02826">
    <property type="entry name" value="2-Hacid_dh_C"/>
    <property type="match status" value="1"/>
</dbReference>
<protein>
    <submittedName>
        <fullName evidence="7">D-glycerate dehydrogenase</fullName>
    </submittedName>
</protein>
<dbReference type="Gene3D" id="3.40.50.720">
    <property type="entry name" value="NAD(P)-binding Rossmann-like Domain"/>
    <property type="match status" value="2"/>
</dbReference>
<sequence>QLLGKIKGADAVLALLTDKINAEFFDAAGPQLKIVANYAVGYDNIDLPEAKKRGIIVTNTPDVLTESVAEHAIALMFALAHRIVESDQFMRDGKYAGWAPMLFLGNDMAGKTVGLVGLGRIGSTVAKRLKQGFDMKIMYFDVHRNEDLEKEYGLVYADLETVLRKADFVSIHVPLLPATRHLIGEAQLKMMKKGAYLINTSRGPIVDEKALVEVLKNGVIRGAGLDVYEEEPKMAPGLAELDNVVITPHTASATEETRGAMSELAAKNIIEVLEGREAITPIN</sequence>
<dbReference type="SUPFAM" id="SSF52283">
    <property type="entry name" value="Formate/glycerate dehydrogenase catalytic domain-like"/>
    <property type="match status" value="1"/>
</dbReference>
<evidence type="ECO:0000313" key="8">
    <source>
        <dbReference type="Proteomes" id="UP000229805"/>
    </source>
</evidence>
<dbReference type="GO" id="GO:0051287">
    <property type="term" value="F:NAD binding"/>
    <property type="evidence" value="ECO:0007669"/>
    <property type="project" value="InterPro"/>
</dbReference>